<accession>A0ABY5T8I6</accession>
<protein>
    <submittedName>
        <fullName evidence="1">DUF3871 family protein</fullName>
    </submittedName>
</protein>
<dbReference type="EMBL" id="CP103141">
    <property type="protein sequence ID" value="UVQ74194.1"/>
    <property type="molecule type" value="Genomic_DNA"/>
</dbReference>
<dbReference type="Proteomes" id="UP001060104">
    <property type="component" value="Chromosome"/>
</dbReference>
<gene>
    <name evidence="1" type="ORF">NXY30_25015</name>
</gene>
<dbReference type="InterPro" id="IPR024353">
    <property type="entry name" value="DUF3871"/>
</dbReference>
<organism evidence="1 2">
    <name type="scientific">Bacteroides faecis</name>
    <dbReference type="NCBI Taxonomy" id="674529"/>
    <lineage>
        <taxon>Bacteria</taxon>
        <taxon>Pseudomonadati</taxon>
        <taxon>Bacteroidota</taxon>
        <taxon>Bacteroidia</taxon>
        <taxon>Bacteroidales</taxon>
        <taxon>Bacteroidaceae</taxon>
        <taxon>Bacteroides</taxon>
    </lineage>
</organism>
<dbReference type="Pfam" id="PF12987">
    <property type="entry name" value="DUF3871"/>
    <property type="match status" value="1"/>
</dbReference>
<sequence>MILEHLRNDCIIPTFAKDNEVCISHPSFIESVYEVTRDFYYGETICNPEIRTSHIVRGRIPEAINKRVDSCWNQTRLCTTSA</sequence>
<reference evidence="1" key="1">
    <citation type="submission" date="2022-08" db="EMBL/GenBank/DDBJ databases">
        <title>Genome Sequencing of Bacteroides fragilis Group Isolates with Nanopore Technology.</title>
        <authorList>
            <person name="Tisza M.J."/>
            <person name="Smith D."/>
            <person name="Dekker J.P."/>
        </authorList>
    </citation>
    <scope>NUCLEOTIDE SEQUENCE</scope>
    <source>
        <strain evidence="1">BFG-527</strain>
    </source>
</reference>
<evidence type="ECO:0000313" key="1">
    <source>
        <dbReference type="EMBL" id="UVQ74194.1"/>
    </source>
</evidence>
<proteinExistence type="predicted"/>
<name>A0ABY5T8I6_9BACE</name>
<evidence type="ECO:0000313" key="2">
    <source>
        <dbReference type="Proteomes" id="UP001060104"/>
    </source>
</evidence>
<keyword evidence="2" id="KW-1185">Reference proteome</keyword>